<feature type="non-terminal residue" evidence="2">
    <location>
        <position position="532"/>
    </location>
</feature>
<accession>A0ABQ7H184</accession>
<sequence length="532" mass="55602">MSADPSLDVALAALQRQTLPGMGPHSFQAQYVRYQGSEVNTQGCWSAAHSPGAAEQGHVADFVGLEVLEAPAEWAMPARVDRYIKPPFKVRLNVGYHGALSLPVRVKACLLTEPDIQDICAWDPLPAMVDAPSVVKLSYTSLKGEVVKSHVIKASPELNATVPQLSAAKDCSSCSSIQEAAPRPSQEGHGVGSRIAAGANTAARRTSAEAGSNGHAPASHSPMMEPSSNRQHSLDASNESVDSLHGRAATSGARDGRQELVLRDRHSVLSQQQVAMHEMTFADLRFAKPSRMHPVYVAFCCTLPFCEDTLFTLFTVPTIVTCRAEQSAAALKRLGRPPDLLVQANILRGHGPSGSGSADKDRCSVDTSSGSGSKEDENQGGGRAATAARTSEPLVVPQPPGSYQPMYAGGQPYLAPSPTPFVSPAICVPAEGPPQARLAATISAEAATTQWQGGYGVQAPEVGMQQQQLHGAMWPRGSGSSSSTWAAGAGGAIPPQQQPQLQPPAHPVRMGSGGRGSNNDGGSAHDGSASMQ</sequence>
<evidence type="ECO:0000313" key="3">
    <source>
        <dbReference type="Proteomes" id="UP000815325"/>
    </source>
</evidence>
<feature type="region of interest" description="Disordered" evidence="1">
    <location>
        <begin position="198"/>
        <end position="258"/>
    </location>
</feature>
<reference evidence="2" key="1">
    <citation type="submission" date="2017-08" db="EMBL/GenBank/DDBJ databases">
        <authorList>
            <person name="Polle J.E."/>
            <person name="Barry K."/>
            <person name="Cushman J."/>
            <person name="Schmutz J."/>
            <person name="Tran D."/>
            <person name="Hathwaick L.T."/>
            <person name="Yim W.C."/>
            <person name="Jenkins J."/>
            <person name="Mckie-Krisberg Z.M."/>
            <person name="Prochnik S."/>
            <person name="Lindquist E."/>
            <person name="Dockter R.B."/>
            <person name="Adam C."/>
            <person name="Molina H."/>
            <person name="Bunkerborg J."/>
            <person name="Jin E."/>
            <person name="Buchheim M."/>
            <person name="Magnuson J."/>
        </authorList>
    </citation>
    <scope>NUCLEOTIDE SEQUENCE</scope>
    <source>
        <strain evidence="2">CCAP 19/18</strain>
    </source>
</reference>
<name>A0ABQ7H184_DUNSA</name>
<comment type="caution">
    <text evidence="2">The sequence shown here is derived from an EMBL/GenBank/DDBJ whole genome shotgun (WGS) entry which is preliminary data.</text>
</comment>
<protein>
    <submittedName>
        <fullName evidence="2">Uncharacterized protein</fullName>
    </submittedName>
</protein>
<feature type="compositionally biased region" description="Low complexity" evidence="1">
    <location>
        <begin position="477"/>
        <end position="500"/>
    </location>
</feature>
<dbReference type="Proteomes" id="UP000815325">
    <property type="component" value="Unassembled WGS sequence"/>
</dbReference>
<gene>
    <name evidence="2" type="ORF">DUNSADRAFT_16135</name>
</gene>
<organism evidence="2 3">
    <name type="scientific">Dunaliella salina</name>
    <name type="common">Green alga</name>
    <name type="synonym">Protococcus salinus</name>
    <dbReference type="NCBI Taxonomy" id="3046"/>
    <lineage>
        <taxon>Eukaryota</taxon>
        <taxon>Viridiplantae</taxon>
        <taxon>Chlorophyta</taxon>
        <taxon>core chlorophytes</taxon>
        <taxon>Chlorophyceae</taxon>
        <taxon>CS clade</taxon>
        <taxon>Chlamydomonadales</taxon>
        <taxon>Dunaliellaceae</taxon>
        <taxon>Dunaliella</taxon>
    </lineage>
</organism>
<evidence type="ECO:0000256" key="1">
    <source>
        <dbReference type="SAM" id="MobiDB-lite"/>
    </source>
</evidence>
<feature type="region of interest" description="Disordered" evidence="1">
    <location>
        <begin position="472"/>
        <end position="532"/>
    </location>
</feature>
<feature type="region of interest" description="Disordered" evidence="1">
    <location>
        <begin position="346"/>
        <end position="403"/>
    </location>
</feature>
<keyword evidence="3" id="KW-1185">Reference proteome</keyword>
<evidence type="ECO:0000313" key="2">
    <source>
        <dbReference type="EMBL" id="KAF5840620.1"/>
    </source>
</evidence>
<proteinExistence type="predicted"/>
<dbReference type="EMBL" id="MU069508">
    <property type="protein sequence ID" value="KAF5840620.1"/>
    <property type="molecule type" value="Genomic_DNA"/>
</dbReference>
<feature type="compositionally biased region" description="Polar residues" evidence="1">
    <location>
        <begin position="226"/>
        <end position="241"/>
    </location>
</feature>